<dbReference type="EMBL" id="MTHB01000088">
    <property type="protein sequence ID" value="OXC77943.1"/>
    <property type="molecule type" value="Genomic_DNA"/>
</dbReference>
<dbReference type="AlphaFoldDB" id="A0A226X3M6"/>
<dbReference type="Proteomes" id="UP000214720">
    <property type="component" value="Unassembled WGS sequence"/>
</dbReference>
<feature type="region of interest" description="Disordered" evidence="1">
    <location>
        <begin position="98"/>
        <end position="120"/>
    </location>
</feature>
<evidence type="ECO:0000313" key="2">
    <source>
        <dbReference type="EMBL" id="OXC77943.1"/>
    </source>
</evidence>
<reference evidence="3" key="1">
    <citation type="submission" date="2017-01" db="EMBL/GenBank/DDBJ databases">
        <title>Genome Analysis of Deinococcus marmoris KOPRI26562.</title>
        <authorList>
            <person name="Kim J.H."/>
            <person name="Oh H.-M."/>
        </authorList>
    </citation>
    <scope>NUCLEOTIDE SEQUENCE [LARGE SCALE GENOMIC DNA]</scope>
    <source>
        <strain evidence="3">PAMC 26633</strain>
    </source>
</reference>
<evidence type="ECO:0000256" key="1">
    <source>
        <dbReference type="SAM" id="MobiDB-lite"/>
    </source>
</evidence>
<name>A0A226X3M6_CABSO</name>
<protein>
    <submittedName>
        <fullName evidence="2">Uncharacterized protein</fullName>
    </submittedName>
</protein>
<organism evidence="2 3">
    <name type="scientific">Caballeronia sordidicola</name>
    <name type="common">Burkholderia sordidicola</name>
    <dbReference type="NCBI Taxonomy" id="196367"/>
    <lineage>
        <taxon>Bacteria</taxon>
        <taxon>Pseudomonadati</taxon>
        <taxon>Pseudomonadota</taxon>
        <taxon>Betaproteobacteria</taxon>
        <taxon>Burkholderiales</taxon>
        <taxon>Burkholderiaceae</taxon>
        <taxon>Caballeronia</taxon>
    </lineage>
</organism>
<feature type="compositionally biased region" description="Basic and acidic residues" evidence="1">
    <location>
        <begin position="108"/>
        <end position="117"/>
    </location>
</feature>
<evidence type="ECO:0000313" key="3">
    <source>
        <dbReference type="Proteomes" id="UP000214720"/>
    </source>
</evidence>
<gene>
    <name evidence="2" type="ORF">BSU04_14430</name>
</gene>
<comment type="caution">
    <text evidence="2">The sequence shown here is derived from an EMBL/GenBank/DDBJ whole genome shotgun (WGS) entry which is preliminary data.</text>
</comment>
<accession>A0A226X3M6</accession>
<proteinExistence type="predicted"/>
<sequence length="144" mass="16003">MAPGLLEQPVIERRNGGRGEFGPRLRERLAGYLAEQLCLLLQMGEELVQFGLDALAHAGEHQCNQCRQGQFATTLERRGMLGIAGKLTKLLSLNMGGEVGKQSGKRHGANEDQKDPHWPQPCWRLKRRQQGCGRAKLASCQVLF</sequence>